<keyword evidence="1" id="KW-0472">Membrane</keyword>
<dbReference type="AlphaFoldDB" id="A0A165K4A8"/>
<feature type="transmembrane region" description="Helical" evidence="1">
    <location>
        <begin position="12"/>
        <end position="39"/>
    </location>
</feature>
<feature type="transmembrane region" description="Helical" evidence="1">
    <location>
        <begin position="51"/>
        <end position="73"/>
    </location>
</feature>
<proteinExistence type="predicted"/>
<evidence type="ECO:0000313" key="2">
    <source>
        <dbReference type="EMBL" id="KZE48042.1"/>
    </source>
</evidence>
<name>A0A165K4A8_9BACI</name>
<dbReference type="EMBL" id="LQQY01000019">
    <property type="protein sequence ID" value="KZE48042.1"/>
    <property type="molecule type" value="Genomic_DNA"/>
</dbReference>
<keyword evidence="1" id="KW-1133">Transmembrane helix</keyword>
<organism evidence="2 3">
    <name type="scientific">Rossellomorea marisflavi</name>
    <dbReference type="NCBI Taxonomy" id="189381"/>
    <lineage>
        <taxon>Bacteria</taxon>
        <taxon>Bacillati</taxon>
        <taxon>Bacillota</taxon>
        <taxon>Bacilli</taxon>
        <taxon>Bacillales</taxon>
        <taxon>Bacillaceae</taxon>
        <taxon>Rossellomorea</taxon>
    </lineage>
</organism>
<keyword evidence="1" id="KW-0812">Transmembrane</keyword>
<sequence>MTFTKEKPKKLFRFILLLFPIFIGTMGTITLVVLVTWLIPPPEDLLSQLPAIILIAIVIYIPCIISLFIRAFFFKKDERYPEDQEGI</sequence>
<dbReference type="Proteomes" id="UP000076510">
    <property type="component" value="Unassembled WGS sequence"/>
</dbReference>
<evidence type="ECO:0000256" key="1">
    <source>
        <dbReference type="SAM" id="Phobius"/>
    </source>
</evidence>
<gene>
    <name evidence="2" type="ORF">AV649_20155</name>
</gene>
<dbReference type="RefSeq" id="WP_063191370.1">
    <property type="nucleotide sequence ID" value="NZ_LQQY01000019.1"/>
</dbReference>
<accession>A0A165K4A8</accession>
<comment type="caution">
    <text evidence="2">The sequence shown here is derived from an EMBL/GenBank/DDBJ whole genome shotgun (WGS) entry which is preliminary data.</text>
</comment>
<protein>
    <submittedName>
        <fullName evidence="2">Uncharacterized protein</fullName>
    </submittedName>
</protein>
<reference evidence="3" key="1">
    <citation type="submission" date="2016-01" db="EMBL/GenBank/DDBJ databases">
        <title>Whole genome sequencing of Bhargavaea cecembensis T14.</title>
        <authorList>
            <person name="Hong K.W."/>
        </authorList>
    </citation>
    <scope>NUCLEOTIDE SEQUENCE [LARGE SCALE GENOMIC DNA]</scope>
    <source>
        <strain evidence="3">M19</strain>
    </source>
</reference>
<evidence type="ECO:0000313" key="3">
    <source>
        <dbReference type="Proteomes" id="UP000076510"/>
    </source>
</evidence>